<dbReference type="Proteomes" id="UP000524187">
    <property type="component" value="Unassembled WGS sequence"/>
</dbReference>
<dbReference type="InterPro" id="IPR000477">
    <property type="entry name" value="RT_dom"/>
</dbReference>
<comment type="caution">
    <text evidence="2">The sequence shown here is derived from an EMBL/GenBank/DDBJ whole genome shotgun (WGS) entry which is preliminary data.</text>
</comment>
<feature type="domain" description="Reverse transcriptase" evidence="1">
    <location>
        <begin position="1"/>
        <end position="132"/>
    </location>
</feature>
<reference evidence="2 3" key="1">
    <citation type="submission" date="2019-09" db="EMBL/GenBank/DDBJ databases">
        <title>Bird 10,000 Genomes (B10K) Project - Family phase.</title>
        <authorList>
            <person name="Zhang G."/>
        </authorList>
    </citation>
    <scope>NUCLEOTIDE SEQUENCE [LARGE SCALE GENOMIC DNA]</scope>
    <source>
        <strain evidence="2">B10K-LSUMZ-50683</strain>
        <tissue evidence="2">Muscle</tissue>
    </source>
</reference>
<dbReference type="Pfam" id="PF00078">
    <property type="entry name" value="RVT_1"/>
    <property type="match status" value="1"/>
</dbReference>
<dbReference type="PANTHER" id="PTHR47027">
    <property type="entry name" value="REVERSE TRANSCRIPTASE DOMAIN-CONTAINING PROTEIN"/>
    <property type="match status" value="1"/>
</dbReference>
<name>A0A7K8NSI6_CASCA</name>
<dbReference type="InterPro" id="IPR043502">
    <property type="entry name" value="DNA/RNA_pol_sf"/>
</dbReference>
<dbReference type="SUPFAM" id="SSF56672">
    <property type="entry name" value="DNA/RNA polymerases"/>
    <property type="match status" value="1"/>
</dbReference>
<dbReference type="PROSITE" id="PS50878">
    <property type="entry name" value="RT_POL"/>
    <property type="match status" value="1"/>
</dbReference>
<gene>
    <name evidence="2" type="primary">Po21_2</name>
    <name evidence="2" type="ORF">CASCAS_R15126</name>
</gene>
<dbReference type="AlphaFoldDB" id="A0A7K8NSI6"/>
<dbReference type="PANTHER" id="PTHR47027:SF20">
    <property type="entry name" value="REVERSE TRANSCRIPTASE-LIKE PROTEIN WITH RNA-DIRECTED DNA POLYMERASE DOMAIN"/>
    <property type="match status" value="1"/>
</dbReference>
<proteinExistence type="predicted"/>
<feature type="non-terminal residue" evidence="2">
    <location>
        <position position="1"/>
    </location>
</feature>
<feature type="non-terminal residue" evidence="2">
    <location>
        <position position="132"/>
    </location>
</feature>
<evidence type="ECO:0000313" key="2">
    <source>
        <dbReference type="EMBL" id="NXE55851.1"/>
    </source>
</evidence>
<evidence type="ECO:0000313" key="3">
    <source>
        <dbReference type="Proteomes" id="UP000524187"/>
    </source>
</evidence>
<keyword evidence="3" id="KW-1185">Reference proteome</keyword>
<accession>A0A7K8NSI6</accession>
<evidence type="ECO:0000259" key="1">
    <source>
        <dbReference type="PROSITE" id="PS50878"/>
    </source>
</evidence>
<dbReference type="EMBL" id="VWPT01000286">
    <property type="protein sequence ID" value="NXE55851.1"/>
    <property type="molecule type" value="Genomic_DNA"/>
</dbReference>
<organism evidence="2 3">
    <name type="scientific">Casuarius casuarius</name>
    <name type="common">Southern cassowary</name>
    <name type="synonym">Struthio casuarius</name>
    <dbReference type="NCBI Taxonomy" id="8787"/>
    <lineage>
        <taxon>Eukaryota</taxon>
        <taxon>Metazoa</taxon>
        <taxon>Chordata</taxon>
        <taxon>Craniata</taxon>
        <taxon>Vertebrata</taxon>
        <taxon>Euteleostomi</taxon>
        <taxon>Archelosauria</taxon>
        <taxon>Archosauria</taxon>
        <taxon>Dinosauria</taxon>
        <taxon>Saurischia</taxon>
        <taxon>Theropoda</taxon>
        <taxon>Coelurosauria</taxon>
        <taxon>Aves</taxon>
        <taxon>Palaeognathae</taxon>
        <taxon>Casuariiformes</taxon>
        <taxon>Casuariidae</taxon>
        <taxon>Casuarius</taxon>
    </lineage>
</organism>
<protein>
    <submittedName>
        <fullName evidence="2">PO21 protein</fullName>
    </submittedName>
</protein>
<sequence>KVFDSVSHQHIFQTLKQRVVDSHIIDVITDMYESTITCLEVREKQSEVIKILTGVKEGDSMSLMLFSLPIDSLLYSLEKIRNCFKHSSKRVTSLAFADDLVLISDSWDGMQGNIVVVEEFCQLTGLRMQAEK</sequence>